<sequence length="270" mass="29279">MRATDFTYLDHPTPLALAHRGGAGYAPNIGFENTIAAFRRAVAMGYRYLETDVHATSDGHLVAFHDRVLDRVSDAEGAIAALPYDAVSEARIGGSEPIPLLAELFEEFPEVRVNIDIKSDAALAPTVREVQRHGASERVCIGSFSERRLRAARAALGPRVATAAGQVGTAFLRFTPALVSRMFHTPAPVLQIPATHPVAGRTVTLVTPGLVRRAHGLGKHVHVWFHAWSREDAEEMHRLLDLGVDGIVTDHIDVLRDVLAERGHPLVPAG</sequence>
<evidence type="ECO:0000313" key="3">
    <source>
        <dbReference type="Proteomes" id="UP001500945"/>
    </source>
</evidence>
<organism evidence="2 3">
    <name type="scientific">Fodinibacter luteus</name>
    <dbReference type="NCBI Taxonomy" id="552064"/>
    <lineage>
        <taxon>Bacteria</taxon>
        <taxon>Bacillati</taxon>
        <taxon>Actinomycetota</taxon>
        <taxon>Actinomycetes</taxon>
        <taxon>Micrococcales</taxon>
        <taxon>Intrasporangiaceae</taxon>
        <taxon>Fodinibacter (ex Wang et al. 2009)</taxon>
    </lineage>
</organism>
<dbReference type="PANTHER" id="PTHR43805:SF1">
    <property type="entry name" value="GP-PDE DOMAIN-CONTAINING PROTEIN"/>
    <property type="match status" value="1"/>
</dbReference>
<feature type="domain" description="GP-PDE" evidence="1">
    <location>
        <begin position="14"/>
        <end position="259"/>
    </location>
</feature>
<dbReference type="Pfam" id="PF03009">
    <property type="entry name" value="GDPD"/>
    <property type="match status" value="1"/>
</dbReference>
<dbReference type="PANTHER" id="PTHR43805">
    <property type="entry name" value="GLYCEROPHOSPHORYL DIESTER PHOSPHODIESTERASE"/>
    <property type="match status" value="1"/>
</dbReference>
<reference evidence="3" key="1">
    <citation type="journal article" date="2019" name="Int. J. Syst. Evol. Microbiol.">
        <title>The Global Catalogue of Microorganisms (GCM) 10K type strain sequencing project: providing services to taxonomists for standard genome sequencing and annotation.</title>
        <authorList>
            <consortium name="The Broad Institute Genomics Platform"/>
            <consortium name="The Broad Institute Genome Sequencing Center for Infectious Disease"/>
            <person name="Wu L."/>
            <person name="Ma J."/>
        </authorList>
    </citation>
    <scope>NUCLEOTIDE SEQUENCE [LARGE SCALE GENOMIC DNA]</scope>
    <source>
        <strain evidence="3">JCM 17809</strain>
    </source>
</reference>
<dbReference type="Proteomes" id="UP001500945">
    <property type="component" value="Unassembled WGS sequence"/>
</dbReference>
<evidence type="ECO:0000259" key="1">
    <source>
        <dbReference type="PROSITE" id="PS51704"/>
    </source>
</evidence>
<protein>
    <submittedName>
        <fullName evidence="2">Glycerophosphodiester phosphodiesterase</fullName>
    </submittedName>
</protein>
<name>A0ABP8KJL7_9MICO</name>
<dbReference type="EMBL" id="BAABGM010000015">
    <property type="protein sequence ID" value="GAA4408031.1"/>
    <property type="molecule type" value="Genomic_DNA"/>
</dbReference>
<dbReference type="Gene3D" id="3.20.20.190">
    <property type="entry name" value="Phosphatidylinositol (PI) phosphodiesterase"/>
    <property type="match status" value="1"/>
</dbReference>
<dbReference type="InterPro" id="IPR017946">
    <property type="entry name" value="PLC-like_Pdiesterase_TIM-brl"/>
</dbReference>
<proteinExistence type="predicted"/>
<comment type="caution">
    <text evidence="2">The sequence shown here is derived from an EMBL/GenBank/DDBJ whole genome shotgun (WGS) entry which is preliminary data.</text>
</comment>
<evidence type="ECO:0000313" key="2">
    <source>
        <dbReference type="EMBL" id="GAA4408031.1"/>
    </source>
</evidence>
<accession>A0ABP8KJL7</accession>
<dbReference type="SUPFAM" id="SSF51695">
    <property type="entry name" value="PLC-like phosphodiesterases"/>
    <property type="match status" value="1"/>
</dbReference>
<dbReference type="RefSeq" id="WP_345206388.1">
    <property type="nucleotide sequence ID" value="NZ_BAABGM010000015.1"/>
</dbReference>
<gene>
    <name evidence="2" type="ORF">GCM10023168_24810</name>
</gene>
<keyword evidence="3" id="KW-1185">Reference proteome</keyword>
<dbReference type="PROSITE" id="PS51704">
    <property type="entry name" value="GP_PDE"/>
    <property type="match status" value="1"/>
</dbReference>
<dbReference type="InterPro" id="IPR030395">
    <property type="entry name" value="GP_PDE_dom"/>
</dbReference>